<accession>A0A8G2BFE9</accession>
<reference evidence="2 3" key="1">
    <citation type="submission" date="2016-10" db="EMBL/GenBank/DDBJ databases">
        <authorList>
            <person name="Varghese N."/>
            <person name="Submissions S."/>
        </authorList>
    </citation>
    <scope>NUCLEOTIDE SEQUENCE [LARGE SCALE GENOMIC DNA]</scope>
    <source>
        <strain evidence="2 3">DSM 18839</strain>
    </source>
</reference>
<dbReference type="EMBL" id="FNBW01000003">
    <property type="protein sequence ID" value="SDF38248.1"/>
    <property type="molecule type" value="Genomic_DNA"/>
</dbReference>
<feature type="signal peptide" evidence="1">
    <location>
        <begin position="1"/>
        <end position="27"/>
    </location>
</feature>
<dbReference type="RefSeq" id="WP_093148761.1">
    <property type="nucleotide sequence ID" value="NZ_FNBW01000003.1"/>
</dbReference>
<evidence type="ECO:0000313" key="2">
    <source>
        <dbReference type="EMBL" id="SDF38248.1"/>
    </source>
</evidence>
<dbReference type="NCBIfam" id="TIGR02122">
    <property type="entry name" value="TRAP_TAXI"/>
    <property type="match status" value="1"/>
</dbReference>
<protein>
    <recommendedName>
        <fullName evidence="4">TRAP transporter solute receptor, TAXI family</fullName>
    </recommendedName>
</protein>
<comment type="caution">
    <text evidence="2">The sequence shown here is derived from an EMBL/GenBank/DDBJ whole genome shotgun (WGS) entry which is preliminary data.</text>
</comment>
<organism evidence="2 3">
    <name type="scientific">Thalassobaculum litoreum DSM 18839</name>
    <dbReference type="NCBI Taxonomy" id="1123362"/>
    <lineage>
        <taxon>Bacteria</taxon>
        <taxon>Pseudomonadati</taxon>
        <taxon>Pseudomonadota</taxon>
        <taxon>Alphaproteobacteria</taxon>
        <taxon>Rhodospirillales</taxon>
        <taxon>Thalassobaculaceae</taxon>
        <taxon>Thalassobaculum</taxon>
    </lineage>
</organism>
<sequence length="340" mass="35028">MTTLARLSVALLLLVPLLSASLPAASAQEPKFFRIGTGGVNGTYYPIGSIIGNAISNPPGSRACEAGGSCGVPGLIGIVVSSNGSVANIEAMERGEIDSGFAQSDVIHAAYTGTGAFADRAPMTDLRVIASLYAEHMQLVVGEDTAITTLAELAGHRVSLDEPGSGTLLLSTGLLNAAGIGTGGVIAEYMKPGPAASLMSRGELDAFFIVAGVPTNAVADLMRAGKARIVPLSGPAVETLLARHEFLSRVPIPAGIYGSDQKEIDTFGVTAQWVTTAKASEDLVYSVCKALWNDATRTLLDGGHPGGRQIRLTSALDGVNVPLHAGAERCYADLEKAEKN</sequence>
<dbReference type="PANTHER" id="PTHR42941">
    <property type="entry name" value="SLL1037 PROTEIN"/>
    <property type="match status" value="1"/>
</dbReference>
<gene>
    <name evidence="2" type="ORF">SAMN05660686_01097</name>
</gene>
<keyword evidence="3" id="KW-1185">Reference proteome</keyword>
<dbReference type="Pfam" id="PF16868">
    <property type="entry name" value="NMT1_3"/>
    <property type="match status" value="1"/>
</dbReference>
<evidence type="ECO:0000313" key="3">
    <source>
        <dbReference type="Proteomes" id="UP000198615"/>
    </source>
</evidence>
<dbReference type="OrthoDB" id="8477520at2"/>
<evidence type="ECO:0000256" key="1">
    <source>
        <dbReference type="SAM" id="SignalP"/>
    </source>
</evidence>
<name>A0A8G2BFE9_9PROT</name>
<dbReference type="AlphaFoldDB" id="A0A8G2BFE9"/>
<keyword evidence="1" id="KW-0732">Signal</keyword>
<evidence type="ECO:0008006" key="4">
    <source>
        <dbReference type="Google" id="ProtNLM"/>
    </source>
</evidence>
<dbReference type="Gene3D" id="3.40.190.10">
    <property type="entry name" value="Periplasmic binding protein-like II"/>
    <property type="match status" value="2"/>
</dbReference>
<dbReference type="CDD" id="cd13520">
    <property type="entry name" value="PBP2_TAXI_TRAP"/>
    <property type="match status" value="1"/>
</dbReference>
<dbReference type="Proteomes" id="UP000198615">
    <property type="component" value="Unassembled WGS sequence"/>
</dbReference>
<feature type="chain" id="PRO_5034133668" description="TRAP transporter solute receptor, TAXI family" evidence="1">
    <location>
        <begin position="28"/>
        <end position="340"/>
    </location>
</feature>
<dbReference type="InterPro" id="IPR011852">
    <property type="entry name" value="TRAP_TAXI"/>
</dbReference>
<proteinExistence type="predicted"/>
<dbReference type="SUPFAM" id="SSF53850">
    <property type="entry name" value="Periplasmic binding protein-like II"/>
    <property type="match status" value="1"/>
</dbReference>
<dbReference type="PANTHER" id="PTHR42941:SF1">
    <property type="entry name" value="SLL1037 PROTEIN"/>
    <property type="match status" value="1"/>
</dbReference>